<dbReference type="Ensembl" id="ENSLBET00000026112.1">
    <property type="protein sequence ID" value="ENSLBEP00000024848.1"/>
    <property type="gene ID" value="ENSLBEG00000018973.1"/>
</dbReference>
<evidence type="ECO:0000313" key="8">
    <source>
        <dbReference type="Proteomes" id="UP000261660"/>
    </source>
</evidence>
<dbReference type="FunFam" id="3.30.70.330:FF:000011">
    <property type="entry name" value="trinucleotide repeat-containing gene 6A protein-like"/>
    <property type="match status" value="1"/>
</dbReference>
<feature type="region of interest" description="Disordered" evidence="5">
    <location>
        <begin position="1"/>
        <end position="228"/>
    </location>
</feature>
<protein>
    <submittedName>
        <fullName evidence="7">Trinucleotide repeat containing adaptor 6Bb.2</fullName>
    </submittedName>
</protein>
<dbReference type="InterPro" id="IPR052068">
    <property type="entry name" value="GW182_domain"/>
</dbReference>
<dbReference type="STRING" id="56723.ENSLBEP00000024848"/>
<dbReference type="GO" id="GO:0003723">
    <property type="term" value="F:RNA binding"/>
    <property type="evidence" value="ECO:0007669"/>
    <property type="project" value="UniProtKB-KW"/>
</dbReference>
<dbReference type="Pfam" id="PF16608">
    <property type="entry name" value="TNRC6-PABC_bdg"/>
    <property type="match status" value="1"/>
</dbReference>
<dbReference type="InParanoid" id="A0A3Q3G165"/>
<comment type="similarity">
    <text evidence="1">Belongs to the GW182 family.</text>
</comment>
<dbReference type="GO" id="GO:0005654">
    <property type="term" value="C:nucleoplasm"/>
    <property type="evidence" value="ECO:0007669"/>
    <property type="project" value="TreeGrafter"/>
</dbReference>
<feature type="region of interest" description="Disordered" evidence="5">
    <location>
        <begin position="462"/>
        <end position="485"/>
    </location>
</feature>
<keyword evidence="4" id="KW-0943">RNA-mediated gene silencing</keyword>
<dbReference type="PANTHER" id="PTHR13020">
    <property type="entry name" value="TRINUCLEOTIDE REPEAT-CONTAINING GENE 6"/>
    <property type="match status" value="1"/>
</dbReference>
<keyword evidence="3" id="KW-0694">RNA-binding</keyword>
<feature type="compositionally biased region" description="Basic and acidic residues" evidence="5">
    <location>
        <begin position="15"/>
        <end position="24"/>
    </location>
</feature>
<evidence type="ECO:0000256" key="4">
    <source>
        <dbReference type="ARBA" id="ARBA00023158"/>
    </source>
</evidence>
<reference evidence="7" key="1">
    <citation type="submission" date="2025-08" db="UniProtKB">
        <authorList>
            <consortium name="Ensembl"/>
        </authorList>
    </citation>
    <scope>IDENTIFICATION</scope>
</reference>
<name>A0A3Q3G165_9LABR</name>
<sequence length="485" mass="48995">MMEGHSPAPSPPDPALHKNGDALKVRGGSPYSQYDMLGADGLGIPPQGSADSWHRTPGSKMGNKPTTSSWPPEFQPGVPWKGIQSSGDPESDPYMTPGGVHGSPGPPNLNDSDHQLLRDNIGPNPSLNTSLPSPGAWPYSASDSPLSNAHSTGKYSEYKPSWPPEPIGQNKMWKTNRNSSQLPRPPPGLTNQKQASPSPWGSGGPRSARSWGGGGMNQESRFGPGSAWSDGVASRSSCWLLLSNLTPQIDGSTLRTICMQHGPLLTFHLGLTQGSALIRYSSRQEAAKAQGALHMCVLGNTTILAEFVGEDEVARYFAHSQAGGAEGAGSGSAAASGTQGSSGTGTAVASSGGSSPGSERAAVAGAASSGNGSGGVEGGSGGLGGVRSSGSAWQGHDGTGSSSETSSAQQGQGLGIFSQWGANGAGEGGGVEGAESGRSGLWGGMTTGYPSSSLWGAPQMEERHQMDSPAGLLPGDLLGGGADSI</sequence>
<accession>A0A3Q3G165</accession>
<dbReference type="GO" id="GO:0000932">
    <property type="term" value="C:P-body"/>
    <property type="evidence" value="ECO:0007669"/>
    <property type="project" value="TreeGrafter"/>
</dbReference>
<organism evidence="7 8">
    <name type="scientific">Labrus bergylta</name>
    <name type="common">ballan wrasse</name>
    <dbReference type="NCBI Taxonomy" id="56723"/>
    <lineage>
        <taxon>Eukaryota</taxon>
        <taxon>Metazoa</taxon>
        <taxon>Chordata</taxon>
        <taxon>Craniata</taxon>
        <taxon>Vertebrata</taxon>
        <taxon>Euteleostomi</taxon>
        <taxon>Actinopterygii</taxon>
        <taxon>Neopterygii</taxon>
        <taxon>Teleostei</taxon>
        <taxon>Neoteleostei</taxon>
        <taxon>Acanthomorphata</taxon>
        <taxon>Eupercaria</taxon>
        <taxon>Labriformes</taxon>
        <taxon>Labridae</taxon>
        <taxon>Labrus</taxon>
    </lineage>
</organism>
<evidence type="ECO:0000313" key="7">
    <source>
        <dbReference type="Ensembl" id="ENSLBEP00000024848.1"/>
    </source>
</evidence>
<feature type="compositionally biased region" description="Low complexity" evidence="5">
    <location>
        <begin position="123"/>
        <end position="134"/>
    </location>
</feature>
<feature type="compositionally biased region" description="Polar residues" evidence="5">
    <location>
        <begin position="141"/>
        <end position="154"/>
    </location>
</feature>
<evidence type="ECO:0000256" key="1">
    <source>
        <dbReference type="ARBA" id="ARBA00007302"/>
    </source>
</evidence>
<reference evidence="7" key="2">
    <citation type="submission" date="2025-09" db="UniProtKB">
        <authorList>
            <consortium name="Ensembl"/>
        </authorList>
    </citation>
    <scope>IDENTIFICATION</scope>
</reference>
<dbReference type="GeneTree" id="ENSGT00940000155813"/>
<dbReference type="AlphaFoldDB" id="A0A3Q3G165"/>
<dbReference type="InterPro" id="IPR035979">
    <property type="entry name" value="RBD_domain_sf"/>
</dbReference>
<evidence type="ECO:0000256" key="3">
    <source>
        <dbReference type="ARBA" id="ARBA00022884"/>
    </source>
</evidence>
<feature type="compositionally biased region" description="Gly residues" evidence="5">
    <location>
        <begin position="423"/>
        <end position="432"/>
    </location>
</feature>
<keyword evidence="2" id="KW-0810">Translation regulation</keyword>
<feature type="compositionally biased region" description="Gly residues" evidence="5">
    <location>
        <begin position="371"/>
        <end position="387"/>
    </location>
</feature>
<feature type="compositionally biased region" description="Low complexity" evidence="5">
    <location>
        <begin position="195"/>
        <end position="210"/>
    </location>
</feature>
<dbReference type="GO" id="GO:0060213">
    <property type="term" value="P:positive regulation of nuclear-transcribed mRNA poly(A) tail shortening"/>
    <property type="evidence" value="ECO:0007669"/>
    <property type="project" value="TreeGrafter"/>
</dbReference>
<keyword evidence="8" id="KW-1185">Reference proteome</keyword>
<feature type="region of interest" description="Disordered" evidence="5">
    <location>
        <begin position="327"/>
        <end position="445"/>
    </location>
</feature>
<dbReference type="GO" id="GO:0035195">
    <property type="term" value="P:miRNA-mediated post-transcriptional gene silencing"/>
    <property type="evidence" value="ECO:0007669"/>
    <property type="project" value="TreeGrafter"/>
</dbReference>
<dbReference type="PANTHER" id="PTHR13020:SF32">
    <property type="entry name" value="TRINUCLEOTIDE REPEAT-CONTAINING GENE 6B PROTEIN"/>
    <property type="match status" value="1"/>
</dbReference>
<feature type="compositionally biased region" description="Polar residues" evidence="5">
    <location>
        <begin position="172"/>
        <end position="182"/>
    </location>
</feature>
<evidence type="ECO:0000256" key="5">
    <source>
        <dbReference type="SAM" id="MobiDB-lite"/>
    </source>
</evidence>
<dbReference type="GO" id="GO:0006417">
    <property type="term" value="P:regulation of translation"/>
    <property type="evidence" value="ECO:0007669"/>
    <property type="project" value="UniProtKB-KW"/>
</dbReference>
<feature type="compositionally biased region" description="Low complexity" evidence="5">
    <location>
        <begin position="331"/>
        <end position="370"/>
    </location>
</feature>
<evidence type="ECO:0000256" key="2">
    <source>
        <dbReference type="ARBA" id="ARBA00022845"/>
    </source>
</evidence>
<dbReference type="InterPro" id="IPR012677">
    <property type="entry name" value="Nucleotide-bd_a/b_plait_sf"/>
</dbReference>
<feature type="domain" description="TNRC6 PABC binding" evidence="6">
    <location>
        <begin position="1"/>
        <end position="235"/>
    </location>
</feature>
<dbReference type="SUPFAM" id="SSF54928">
    <property type="entry name" value="RNA-binding domain, RBD"/>
    <property type="match status" value="1"/>
</dbReference>
<feature type="compositionally biased region" description="Polar residues" evidence="5">
    <location>
        <begin position="399"/>
        <end position="411"/>
    </location>
</feature>
<dbReference type="InterPro" id="IPR032226">
    <property type="entry name" value="TNRC6_PABC-bd"/>
</dbReference>
<evidence type="ECO:0000259" key="6">
    <source>
        <dbReference type="Pfam" id="PF16608"/>
    </source>
</evidence>
<dbReference type="Gene3D" id="3.30.70.330">
    <property type="match status" value="1"/>
</dbReference>
<proteinExistence type="inferred from homology"/>
<dbReference type="Proteomes" id="UP000261660">
    <property type="component" value="Unplaced"/>
</dbReference>